<accession>A0AAV4AYL9</accession>
<dbReference type="EMBL" id="BLXT01004484">
    <property type="protein sequence ID" value="GFO13356.1"/>
    <property type="molecule type" value="Genomic_DNA"/>
</dbReference>
<comment type="caution">
    <text evidence="1">The sequence shown here is derived from an EMBL/GenBank/DDBJ whole genome shotgun (WGS) entry which is preliminary data.</text>
</comment>
<gene>
    <name evidence="1" type="ORF">PoB_003986100</name>
</gene>
<sequence>MMITDLNAKVEDERVEDPVEAQWHRDNKYVGVNKLNSLNILIILGIKAILDDIEEPGDKGNKILLYSHSNDSDCDSDHISVIWNKT</sequence>
<evidence type="ECO:0000313" key="2">
    <source>
        <dbReference type="Proteomes" id="UP000735302"/>
    </source>
</evidence>
<evidence type="ECO:0000313" key="1">
    <source>
        <dbReference type="EMBL" id="GFO13356.1"/>
    </source>
</evidence>
<name>A0AAV4AYL9_9GAST</name>
<proteinExistence type="predicted"/>
<dbReference type="AlphaFoldDB" id="A0AAV4AYL9"/>
<keyword evidence="2" id="KW-1185">Reference proteome</keyword>
<dbReference type="Proteomes" id="UP000735302">
    <property type="component" value="Unassembled WGS sequence"/>
</dbReference>
<reference evidence="1 2" key="1">
    <citation type="journal article" date="2021" name="Elife">
        <title>Chloroplast acquisition without the gene transfer in kleptoplastic sea slugs, Plakobranchus ocellatus.</title>
        <authorList>
            <person name="Maeda T."/>
            <person name="Takahashi S."/>
            <person name="Yoshida T."/>
            <person name="Shimamura S."/>
            <person name="Takaki Y."/>
            <person name="Nagai Y."/>
            <person name="Toyoda A."/>
            <person name="Suzuki Y."/>
            <person name="Arimoto A."/>
            <person name="Ishii H."/>
            <person name="Satoh N."/>
            <person name="Nishiyama T."/>
            <person name="Hasebe M."/>
            <person name="Maruyama T."/>
            <person name="Minagawa J."/>
            <person name="Obokata J."/>
            <person name="Shigenobu S."/>
        </authorList>
    </citation>
    <scope>NUCLEOTIDE SEQUENCE [LARGE SCALE GENOMIC DNA]</scope>
</reference>
<protein>
    <submittedName>
        <fullName evidence="1">Uncharacterized protein</fullName>
    </submittedName>
</protein>
<organism evidence="1 2">
    <name type="scientific">Plakobranchus ocellatus</name>
    <dbReference type="NCBI Taxonomy" id="259542"/>
    <lineage>
        <taxon>Eukaryota</taxon>
        <taxon>Metazoa</taxon>
        <taxon>Spiralia</taxon>
        <taxon>Lophotrochozoa</taxon>
        <taxon>Mollusca</taxon>
        <taxon>Gastropoda</taxon>
        <taxon>Heterobranchia</taxon>
        <taxon>Euthyneura</taxon>
        <taxon>Panpulmonata</taxon>
        <taxon>Sacoglossa</taxon>
        <taxon>Placobranchoidea</taxon>
        <taxon>Plakobranchidae</taxon>
        <taxon>Plakobranchus</taxon>
    </lineage>
</organism>